<gene>
    <name evidence="3" type="ORF">IX91_07870</name>
    <name evidence="4" type="ORF">VITU9109_04762</name>
</gene>
<reference evidence="3 6" key="3">
    <citation type="submission" date="2014-08" db="EMBL/GenBank/DDBJ databases">
        <title>First Complete Genome Sequence of the Shellfish Pathogen Vibrio tubiashii.</title>
        <authorList>
            <person name="Richards G.P."/>
            <person name="Needleman D.S."/>
            <person name="Watson M.A."/>
            <person name="Bono J.L."/>
        </authorList>
    </citation>
    <scope>NUCLEOTIDE SEQUENCE [LARGE SCALE GENOMIC DNA]</scope>
    <source>
        <strain evidence="3 6">ATCC 19109</strain>
    </source>
</reference>
<dbReference type="AlphaFoldDB" id="F9TDS8"/>
<dbReference type="KEGG" id="vtu:IX91_07870"/>
<dbReference type="Proteomes" id="UP000030071">
    <property type="component" value="Chromosome 1"/>
</dbReference>
<name>F9TDS8_9VIBR</name>
<organism evidence="3 6">
    <name type="scientific">Vibrio tubiashii ATCC 19109</name>
    <dbReference type="NCBI Taxonomy" id="1051646"/>
    <lineage>
        <taxon>Bacteria</taxon>
        <taxon>Pseudomonadati</taxon>
        <taxon>Pseudomonadota</taxon>
        <taxon>Gammaproteobacteria</taxon>
        <taxon>Vibrionales</taxon>
        <taxon>Vibrionaceae</taxon>
        <taxon>Vibrio</taxon>
        <taxon>Vibrio oreintalis group</taxon>
    </lineage>
</organism>
<evidence type="ECO:0000313" key="5">
    <source>
        <dbReference type="Proteomes" id="UP000003836"/>
    </source>
</evidence>
<sequence>MKCFKLISWFLLLGTPIWVSASEVEKYNIALDNSSLTAAVQAFKDNSNDATREKLMESLTNASYLIASNPSRQITEPDSQGYVFKDVDSEWDLLSIEDESGKSLLPIFSNWNELKQFFDFPVTGVVVKGKNVWELVLRSNDYEAILVDPISTSIELNRETLEYMSK</sequence>
<proteinExistence type="predicted"/>
<feature type="chain" id="PRO_5003387509" description="SseB protein N-terminal domain-containing protein" evidence="1">
    <location>
        <begin position="22"/>
        <end position="166"/>
    </location>
</feature>
<dbReference type="EMBL" id="CP009354">
    <property type="protein sequence ID" value="AIW14114.1"/>
    <property type="molecule type" value="Genomic_DNA"/>
</dbReference>
<keyword evidence="1" id="KW-0732">Signal</keyword>
<dbReference type="EMBL" id="AFWI01000218">
    <property type="protein sequence ID" value="EGU46660.1"/>
    <property type="molecule type" value="Genomic_DNA"/>
</dbReference>
<dbReference type="Pfam" id="PF07179">
    <property type="entry name" value="SseB"/>
    <property type="match status" value="1"/>
</dbReference>
<evidence type="ECO:0000313" key="6">
    <source>
        <dbReference type="Proteomes" id="UP000030071"/>
    </source>
</evidence>
<evidence type="ECO:0000313" key="3">
    <source>
        <dbReference type="EMBL" id="AIW14114.1"/>
    </source>
</evidence>
<dbReference type="RefSeq" id="WP_004748927.1">
    <property type="nucleotide sequence ID" value="NZ_AFWI01000218.1"/>
</dbReference>
<dbReference type="Proteomes" id="UP000003836">
    <property type="component" value="Unassembled WGS sequence"/>
</dbReference>
<protein>
    <recommendedName>
        <fullName evidence="2">SseB protein N-terminal domain-containing protein</fullName>
    </recommendedName>
</protein>
<reference evidence="4" key="1">
    <citation type="submission" date="2011-08" db="EMBL/GenBank/DDBJ databases">
        <authorList>
            <person name="Hoffman M."/>
            <person name="Strain E.A."/>
            <person name="Brown E."/>
            <person name="Allard M.W."/>
        </authorList>
    </citation>
    <scope>NUCLEOTIDE SEQUENCE</scope>
    <source>
        <strain evidence="4">ATCC 19109</strain>
    </source>
</reference>
<dbReference type="GeneID" id="23444631"/>
<reference evidence="4 5" key="2">
    <citation type="journal article" date="2012" name="Int. J. Syst. Evol. Microbiol.">
        <title>Vibrio caribbeanicus sp. nov., isolated from the marine sponge Scleritoderma cyanea.</title>
        <authorList>
            <person name="Hoffmann M."/>
            <person name="Monday S.R."/>
            <person name="Allard M.W."/>
            <person name="Strain E.A."/>
            <person name="Whittaker P."/>
            <person name="Naum M."/>
            <person name="McCarthy P.J."/>
            <person name="Lopez J.V."/>
            <person name="Fischer M."/>
            <person name="Brown E.W."/>
        </authorList>
    </citation>
    <scope>NUCLEOTIDE SEQUENCE [LARGE SCALE GENOMIC DNA]</scope>
    <source>
        <strain evidence="4 5">ATCC 19109</strain>
    </source>
</reference>
<evidence type="ECO:0000259" key="2">
    <source>
        <dbReference type="Pfam" id="PF07179"/>
    </source>
</evidence>
<keyword evidence="5" id="KW-1185">Reference proteome</keyword>
<dbReference type="InterPro" id="IPR009839">
    <property type="entry name" value="SseB_N"/>
</dbReference>
<evidence type="ECO:0000256" key="1">
    <source>
        <dbReference type="SAM" id="SignalP"/>
    </source>
</evidence>
<evidence type="ECO:0000313" key="4">
    <source>
        <dbReference type="EMBL" id="EGU46660.1"/>
    </source>
</evidence>
<feature type="domain" description="SseB protein N-terminal" evidence="2">
    <location>
        <begin position="36"/>
        <end position="161"/>
    </location>
</feature>
<dbReference type="HOGENOM" id="CLU_1602039_0_0_6"/>
<feature type="signal peptide" evidence="1">
    <location>
        <begin position="1"/>
        <end position="21"/>
    </location>
</feature>
<dbReference type="PATRIC" id="fig|1051646.9.peg.1560"/>
<accession>F9TDS8</accession>